<dbReference type="PANTHER" id="PTHR38445">
    <property type="entry name" value="HTH-TYPE TRANSCRIPTIONAL REPRESSOR YTRA"/>
    <property type="match status" value="1"/>
</dbReference>
<dbReference type="AlphaFoldDB" id="A0A4Q1SBS7"/>
<keyword evidence="6" id="KW-1185">Reference proteome</keyword>
<reference evidence="5 6" key="1">
    <citation type="journal article" date="2016" name="Int. J. Syst. Evol. Microbiol.">
        <title>Acidipila dinghuensis sp. nov., an acidobacterium isolated from forest soil.</title>
        <authorList>
            <person name="Jiang Y.W."/>
            <person name="Wang J."/>
            <person name="Chen M.H."/>
            <person name="Lv Y.Y."/>
            <person name="Qiu L.H."/>
        </authorList>
    </citation>
    <scope>NUCLEOTIDE SEQUENCE [LARGE SCALE GENOMIC DNA]</scope>
    <source>
        <strain evidence="5 6">DHOF10</strain>
    </source>
</reference>
<dbReference type="InterPro" id="IPR036388">
    <property type="entry name" value="WH-like_DNA-bd_sf"/>
</dbReference>
<dbReference type="Gene3D" id="1.10.10.10">
    <property type="entry name" value="Winged helix-like DNA-binding domain superfamily/Winged helix DNA-binding domain"/>
    <property type="match status" value="1"/>
</dbReference>
<evidence type="ECO:0000256" key="2">
    <source>
        <dbReference type="ARBA" id="ARBA00023125"/>
    </source>
</evidence>
<keyword evidence="3" id="KW-0804">Transcription</keyword>
<dbReference type="CDD" id="cd07377">
    <property type="entry name" value="WHTH_GntR"/>
    <property type="match status" value="1"/>
</dbReference>
<dbReference type="EMBL" id="SDMK01000003">
    <property type="protein sequence ID" value="RXS94576.1"/>
    <property type="molecule type" value="Genomic_DNA"/>
</dbReference>
<keyword evidence="2" id="KW-0238">DNA-binding</keyword>
<accession>A0A4Q1SBS7</accession>
<proteinExistence type="predicted"/>
<evidence type="ECO:0000313" key="6">
    <source>
        <dbReference type="Proteomes" id="UP000290253"/>
    </source>
</evidence>
<evidence type="ECO:0000256" key="1">
    <source>
        <dbReference type="ARBA" id="ARBA00023015"/>
    </source>
</evidence>
<name>A0A4Q1SBS7_9BACT</name>
<dbReference type="InterPro" id="IPR000524">
    <property type="entry name" value="Tscrpt_reg_HTH_GntR"/>
</dbReference>
<dbReference type="InterPro" id="IPR036390">
    <property type="entry name" value="WH_DNA-bd_sf"/>
</dbReference>
<comment type="caution">
    <text evidence="5">The sequence shown here is derived from an EMBL/GenBank/DDBJ whole genome shotgun (WGS) entry which is preliminary data.</text>
</comment>
<dbReference type="PROSITE" id="PS50949">
    <property type="entry name" value="HTH_GNTR"/>
    <property type="match status" value="1"/>
</dbReference>
<dbReference type="OrthoDB" id="362473at2"/>
<feature type="domain" description="HTH gntR-type" evidence="4">
    <location>
        <begin position="11"/>
        <end position="79"/>
    </location>
</feature>
<dbReference type="Pfam" id="PF00392">
    <property type="entry name" value="GntR"/>
    <property type="match status" value="1"/>
</dbReference>
<evidence type="ECO:0000259" key="4">
    <source>
        <dbReference type="PROSITE" id="PS50949"/>
    </source>
</evidence>
<dbReference type="SUPFAM" id="SSF46785">
    <property type="entry name" value="Winged helix' DNA-binding domain"/>
    <property type="match status" value="1"/>
</dbReference>
<organism evidence="5 6">
    <name type="scientific">Silvibacterium dinghuense</name>
    <dbReference type="NCBI Taxonomy" id="1560006"/>
    <lineage>
        <taxon>Bacteria</taxon>
        <taxon>Pseudomonadati</taxon>
        <taxon>Acidobacteriota</taxon>
        <taxon>Terriglobia</taxon>
        <taxon>Terriglobales</taxon>
        <taxon>Acidobacteriaceae</taxon>
        <taxon>Silvibacterium</taxon>
    </lineage>
</organism>
<evidence type="ECO:0000256" key="3">
    <source>
        <dbReference type="ARBA" id="ARBA00023163"/>
    </source>
</evidence>
<dbReference type="SMART" id="SM00345">
    <property type="entry name" value="HTH_GNTR"/>
    <property type="match status" value="1"/>
</dbReference>
<dbReference type="RefSeq" id="WP_129209313.1">
    <property type="nucleotide sequence ID" value="NZ_BMGU01000005.1"/>
</dbReference>
<protein>
    <submittedName>
        <fullName evidence="5">GntR family transcriptional regulator</fullName>
    </submittedName>
</protein>
<sequence>MIVRVHPASGVPIYLQIEQQVKQAIAAGVLKHDDALPPVRRLASEVRVNPNTVARAYQNLERDGVIRTVQGGGCYVNGQAPGLLESEKARRLRPLAAQLAVEAMQLRFNQEATVELVEAAFAELEAANRQRQEGE</sequence>
<dbReference type="PANTHER" id="PTHR38445:SF9">
    <property type="entry name" value="HTH-TYPE TRANSCRIPTIONAL REPRESSOR YTRA"/>
    <property type="match status" value="1"/>
</dbReference>
<dbReference type="Proteomes" id="UP000290253">
    <property type="component" value="Unassembled WGS sequence"/>
</dbReference>
<evidence type="ECO:0000313" key="5">
    <source>
        <dbReference type="EMBL" id="RXS94576.1"/>
    </source>
</evidence>
<dbReference type="GO" id="GO:0003677">
    <property type="term" value="F:DNA binding"/>
    <property type="evidence" value="ECO:0007669"/>
    <property type="project" value="UniProtKB-KW"/>
</dbReference>
<keyword evidence="1" id="KW-0805">Transcription regulation</keyword>
<dbReference type="GO" id="GO:0003700">
    <property type="term" value="F:DNA-binding transcription factor activity"/>
    <property type="evidence" value="ECO:0007669"/>
    <property type="project" value="InterPro"/>
</dbReference>
<gene>
    <name evidence="5" type="ORF">ESZ00_16065</name>
</gene>